<proteinExistence type="predicted"/>
<dbReference type="AlphaFoldDB" id="A0A1Q2L5A0"/>
<reference evidence="1 2" key="1">
    <citation type="submission" date="2017-02" db="EMBL/GenBank/DDBJ databases">
        <title>The complete genomic sequence of a novel cold adapted crude oil-degrading bacterium Planococcus qaidamina Y42.</title>
        <authorList>
            <person name="Yang R."/>
        </authorList>
    </citation>
    <scope>NUCLEOTIDE SEQUENCE [LARGE SCALE GENOMIC DNA]</scope>
    <source>
        <strain evidence="1 2">Y42</strain>
        <plasmid evidence="1 2">unnamed3</plasmid>
    </source>
</reference>
<evidence type="ECO:0000313" key="2">
    <source>
        <dbReference type="Proteomes" id="UP000188184"/>
    </source>
</evidence>
<dbReference type="Proteomes" id="UP000188184">
    <property type="component" value="Plasmid unnamed3"/>
</dbReference>
<evidence type="ECO:0000313" key="1">
    <source>
        <dbReference type="EMBL" id="AQQ55620.1"/>
    </source>
</evidence>
<keyword evidence="1" id="KW-0614">Plasmid</keyword>
<sequence>MAHRANFARWVLLREFEGSEARGQLNREIKSERAMVHGIGLRIFIFQFHLTFDGWFIKINLYYFNYFYLSNPRGIRRFNCFDVRANWFRRTRTRTASGLMDDQDYKQYAYFVLGKNQFQGLFLRVFLHAWTEWPTDDGKRRRSCKSRNHACFVSTAKQGG</sequence>
<dbReference type="EMBL" id="CP019643">
    <property type="protein sequence ID" value="AQQ55620.1"/>
    <property type="molecule type" value="Genomic_DNA"/>
</dbReference>
<accession>A0A1Q2L5A0</accession>
<geneLocation type="plasmid" evidence="1 2">
    <name>unnamed3</name>
</geneLocation>
<organism evidence="1 2">
    <name type="scientific">Planococcus lenghuensis</name>
    <dbReference type="NCBI Taxonomy" id="2213202"/>
    <lineage>
        <taxon>Bacteria</taxon>
        <taxon>Bacillati</taxon>
        <taxon>Bacillota</taxon>
        <taxon>Bacilli</taxon>
        <taxon>Bacillales</taxon>
        <taxon>Caryophanaceae</taxon>
        <taxon>Planococcus</taxon>
    </lineage>
</organism>
<dbReference type="KEGG" id="pmar:B0X71_20815"/>
<protein>
    <submittedName>
        <fullName evidence="1">Uncharacterized protein</fullName>
    </submittedName>
</protein>
<name>A0A1Q2L5A0_9BACL</name>
<gene>
    <name evidence="1" type="ORF">B0X71_20815</name>
</gene>
<keyword evidence="2" id="KW-1185">Reference proteome</keyword>